<keyword evidence="3" id="KW-1185">Reference proteome</keyword>
<comment type="caution">
    <text evidence="2">The sequence shown here is derived from an EMBL/GenBank/DDBJ whole genome shotgun (WGS) entry which is preliminary data.</text>
</comment>
<name>A0A401NMG9_SCYTO</name>
<dbReference type="AlphaFoldDB" id="A0A401NMG9"/>
<accession>A0A401NMG9</accession>
<dbReference type="Proteomes" id="UP000288216">
    <property type="component" value="Unassembled WGS sequence"/>
</dbReference>
<protein>
    <submittedName>
        <fullName evidence="2">Uncharacterized protein</fullName>
    </submittedName>
</protein>
<reference evidence="2 3" key="1">
    <citation type="journal article" date="2018" name="Nat. Ecol. Evol.">
        <title>Shark genomes provide insights into elasmobranch evolution and the origin of vertebrates.</title>
        <authorList>
            <person name="Hara Y"/>
            <person name="Yamaguchi K"/>
            <person name="Onimaru K"/>
            <person name="Kadota M"/>
            <person name="Koyanagi M"/>
            <person name="Keeley SD"/>
            <person name="Tatsumi K"/>
            <person name="Tanaka K"/>
            <person name="Motone F"/>
            <person name="Kageyama Y"/>
            <person name="Nozu R"/>
            <person name="Adachi N"/>
            <person name="Nishimura O"/>
            <person name="Nakagawa R"/>
            <person name="Tanegashima C"/>
            <person name="Kiyatake I"/>
            <person name="Matsumoto R"/>
            <person name="Murakumo K"/>
            <person name="Nishida K"/>
            <person name="Terakita A"/>
            <person name="Kuratani S"/>
            <person name="Sato K"/>
            <person name="Hyodo S Kuraku.S."/>
        </authorList>
    </citation>
    <scope>NUCLEOTIDE SEQUENCE [LARGE SCALE GENOMIC DNA]</scope>
</reference>
<dbReference type="OrthoDB" id="9941526at2759"/>
<dbReference type="EMBL" id="BFAA01007745">
    <property type="protein sequence ID" value="GCB62076.1"/>
    <property type="molecule type" value="Genomic_DNA"/>
</dbReference>
<feature type="region of interest" description="Disordered" evidence="1">
    <location>
        <begin position="214"/>
        <end position="233"/>
    </location>
</feature>
<proteinExistence type="predicted"/>
<evidence type="ECO:0000313" key="2">
    <source>
        <dbReference type="EMBL" id="GCB62076.1"/>
    </source>
</evidence>
<evidence type="ECO:0000256" key="1">
    <source>
        <dbReference type="SAM" id="MobiDB-lite"/>
    </source>
</evidence>
<evidence type="ECO:0000313" key="3">
    <source>
        <dbReference type="Proteomes" id="UP000288216"/>
    </source>
</evidence>
<sequence length="616" mass="68364">MRDEEQSLYLEDKNMLLAHNQRILTSYSSVGKGFPCFKAVGPNSGNRKTNEEGTCDEFNSGIKPRAFDRGLRTECDKEIVETKCQLSNTLELSYETSSDHGSSVVEDLAKETGVLTALEQEQCNQKLVFVNEYGNDSILSLDTEFDMYRKLNEMTLQQVSGDLFQEIKRETPHQYIPDKDSGTFDLEPFPNYYSMNSTESTSFADFFSHEELSPEKQTPAAYPDAPNPEESDQFAHCCPLAEEIDETSFISAITSHTSFVHKSNEIAFCECAERPADSHLVDCKSIGISEGRAERVINDRNVMGPNGSKLERVEGVRNSNLQTEVLLESVNQSELCFPNQIEEFANDESACSASTDIESENQVPLVSLNVMDAVVSTSTISEAEDASQNQRKQSSNTASACESPDHPGWGNSCELAAVSCEISDSDHQKFFDDSFVSAADDSIIASVTVTDHNTDLTGQENDVLGPLEITECNRFSDCISDSTVFGRSTLIEGTCTHNQEKCEHCFKKGTKGLIIKVDQYVDVSRDFRTDFTVDKDTTAMISVVDRADNTDITLMSKNRPTLGQRRKYGNVACNTKWSIVESTVKQQSTQTAKVTTEEKSINTILQTTDFDSHAKV</sequence>
<feature type="region of interest" description="Disordered" evidence="1">
    <location>
        <begin position="380"/>
        <end position="406"/>
    </location>
</feature>
<feature type="compositionally biased region" description="Polar residues" evidence="1">
    <location>
        <begin position="380"/>
        <end position="400"/>
    </location>
</feature>
<organism evidence="2 3">
    <name type="scientific">Scyliorhinus torazame</name>
    <name type="common">Cloudy catshark</name>
    <name type="synonym">Catulus torazame</name>
    <dbReference type="NCBI Taxonomy" id="75743"/>
    <lineage>
        <taxon>Eukaryota</taxon>
        <taxon>Metazoa</taxon>
        <taxon>Chordata</taxon>
        <taxon>Craniata</taxon>
        <taxon>Vertebrata</taxon>
        <taxon>Chondrichthyes</taxon>
        <taxon>Elasmobranchii</taxon>
        <taxon>Galeomorphii</taxon>
        <taxon>Galeoidea</taxon>
        <taxon>Carcharhiniformes</taxon>
        <taxon>Scyliorhinidae</taxon>
        <taxon>Scyliorhinus</taxon>
    </lineage>
</organism>
<gene>
    <name evidence="2" type="ORF">scyTo_0014434</name>
</gene>